<reference evidence="2 4" key="1">
    <citation type="submission" date="2015-11" db="EMBL/GenBank/DDBJ databases">
        <title>Genomic analysis of 38 Legionella species identifies large and diverse effector repertoires.</title>
        <authorList>
            <person name="Burstein D."/>
            <person name="Amaro F."/>
            <person name="Zusman T."/>
            <person name="Lifshitz Z."/>
            <person name="Cohen O."/>
            <person name="Gilbert J.A."/>
            <person name="Pupko T."/>
            <person name="Shuman H.A."/>
            <person name="Segal G."/>
        </authorList>
    </citation>
    <scope>NUCLEOTIDE SEQUENCE [LARGE SCALE GENOMIC DNA]</scope>
    <source>
        <strain evidence="2 4">ORW</strain>
    </source>
</reference>
<organism evidence="2 4">
    <name type="scientific">Legionella cherrii</name>
    <dbReference type="NCBI Taxonomy" id="28084"/>
    <lineage>
        <taxon>Bacteria</taxon>
        <taxon>Pseudomonadati</taxon>
        <taxon>Pseudomonadota</taxon>
        <taxon>Gammaproteobacteria</taxon>
        <taxon>Legionellales</taxon>
        <taxon>Legionellaceae</taxon>
        <taxon>Legionella</taxon>
    </lineage>
</organism>
<protein>
    <recommendedName>
        <fullName evidence="6">Protein with a bacterial immunoglobulin-like domain protein</fullName>
    </recommendedName>
</protein>
<keyword evidence="5" id="KW-1185">Reference proteome</keyword>
<dbReference type="PATRIC" id="fig|28084.5.peg.1460"/>
<feature type="chain" id="PRO_5006911666" description="Protein with a bacterial immunoglobulin-like domain protein" evidence="1">
    <location>
        <begin position="26"/>
        <end position="213"/>
    </location>
</feature>
<feature type="signal peptide" evidence="1">
    <location>
        <begin position="1"/>
        <end position="25"/>
    </location>
</feature>
<evidence type="ECO:0008006" key="6">
    <source>
        <dbReference type="Google" id="ProtNLM"/>
    </source>
</evidence>
<proteinExistence type="predicted"/>
<sequence length="213" mass="20950">MEQLKHTFLKSTLAVALFATSSAFAAGVTSGQLVIINGLGNVDSTSGNAGSTASSISVVVSDSTGPCSTTATVAYNGTVTVKWSASNTHSSTSCTGISSVAVTPLKTSIGTVSTVVYDSVTTTTVPATTATATTFTPPTTAYANLALIVTGTGNPSAAVTASATAWGVGAASAPVFDTANGALTTVGVPGASGTYGVRAEEIMRHFAILPFLG</sequence>
<dbReference type="AlphaFoldDB" id="A0A0W0S753"/>
<evidence type="ECO:0000256" key="1">
    <source>
        <dbReference type="SAM" id="SignalP"/>
    </source>
</evidence>
<accession>A0A0W0S753</accession>
<name>A0A0W0S753_9GAMM</name>
<dbReference type="OrthoDB" id="5637997at2"/>
<dbReference type="Proteomes" id="UP000277577">
    <property type="component" value="Chromosome"/>
</dbReference>
<dbReference type="EMBL" id="LR134173">
    <property type="protein sequence ID" value="VEB37013.1"/>
    <property type="molecule type" value="Genomic_DNA"/>
</dbReference>
<reference evidence="3 5" key="2">
    <citation type="submission" date="2018-12" db="EMBL/GenBank/DDBJ databases">
        <authorList>
            <consortium name="Pathogen Informatics"/>
        </authorList>
    </citation>
    <scope>NUCLEOTIDE SEQUENCE [LARGE SCALE GENOMIC DNA]</scope>
    <source>
        <strain evidence="3 5">NCTC11976</strain>
    </source>
</reference>
<evidence type="ECO:0000313" key="3">
    <source>
        <dbReference type="EMBL" id="VEB37013.1"/>
    </source>
</evidence>
<evidence type="ECO:0000313" key="5">
    <source>
        <dbReference type="Proteomes" id="UP000277577"/>
    </source>
</evidence>
<keyword evidence="1" id="KW-0732">Signal</keyword>
<dbReference type="EMBL" id="LNXW01000013">
    <property type="protein sequence ID" value="KTC79320.1"/>
    <property type="molecule type" value="Genomic_DNA"/>
</dbReference>
<gene>
    <name evidence="2" type="ORF">Lche_1340</name>
    <name evidence="3" type="ORF">NCTC11976_01998</name>
</gene>
<evidence type="ECO:0000313" key="4">
    <source>
        <dbReference type="Proteomes" id="UP000054921"/>
    </source>
</evidence>
<evidence type="ECO:0000313" key="2">
    <source>
        <dbReference type="EMBL" id="KTC79320.1"/>
    </source>
</evidence>
<dbReference type="Proteomes" id="UP000054921">
    <property type="component" value="Unassembled WGS sequence"/>
</dbReference>
<dbReference type="RefSeq" id="WP_028381886.1">
    <property type="nucleotide sequence ID" value="NZ_CAAAIT010000008.1"/>
</dbReference>